<dbReference type="InterPro" id="IPR042096">
    <property type="entry name" value="Dihydro-acid_dehy_C"/>
</dbReference>
<evidence type="ECO:0000256" key="3">
    <source>
        <dbReference type="ARBA" id="ARBA00022605"/>
    </source>
</evidence>
<feature type="domain" description="Dihydroxy-acid/6-phosphogluconate dehydratase C-terminal" evidence="17">
    <location>
        <begin position="396"/>
        <end position="584"/>
    </location>
</feature>
<evidence type="ECO:0000256" key="13">
    <source>
        <dbReference type="ARBA" id="ARBA00029437"/>
    </source>
</evidence>
<dbReference type="InterPro" id="IPR004404">
    <property type="entry name" value="DihydroxyA_deHydtase"/>
</dbReference>
<gene>
    <name evidence="18" type="primary">ilvD_3</name>
    <name evidence="18" type="ORF">GALL_53790</name>
</gene>
<comment type="cofactor">
    <cofactor evidence="15">
        <name>[2Fe-2S] cluster</name>
        <dbReference type="ChEBI" id="CHEBI:190135"/>
    </cofactor>
</comment>
<comment type="caution">
    <text evidence="18">The sequence shown here is derived from an EMBL/GenBank/DDBJ whole genome shotgun (WGS) entry which is preliminary data.</text>
</comment>
<proteinExistence type="inferred from homology"/>
<dbReference type="UniPathway" id="UPA00049">
    <property type="reaction ID" value="UER00061"/>
</dbReference>
<dbReference type="Gene3D" id="3.50.30.80">
    <property type="entry name" value="IlvD/EDD C-terminal domain-like"/>
    <property type="match status" value="1"/>
</dbReference>
<comment type="catalytic activity">
    <reaction evidence="11">
        <text>(2R)-2,3-dihydroxy-3-methylbutanoate = 3-methyl-2-oxobutanoate + H2O</text>
        <dbReference type="Rhea" id="RHEA:24809"/>
        <dbReference type="ChEBI" id="CHEBI:11851"/>
        <dbReference type="ChEBI" id="CHEBI:15377"/>
        <dbReference type="ChEBI" id="CHEBI:49072"/>
        <dbReference type="EC" id="4.2.1.9"/>
    </reaction>
    <physiologicalReaction direction="left-to-right" evidence="11">
        <dbReference type="Rhea" id="RHEA:24810"/>
    </physiologicalReaction>
</comment>
<dbReference type="InterPro" id="IPR020558">
    <property type="entry name" value="DiOHA_6PGluconate_deHydtase_CS"/>
</dbReference>
<keyword evidence="4" id="KW-0001">2Fe-2S</keyword>
<dbReference type="InterPro" id="IPR056740">
    <property type="entry name" value="ILV_EDD_C"/>
</dbReference>
<keyword evidence="9 18" id="KW-0456">Lyase</keyword>
<dbReference type="GO" id="GO:0009099">
    <property type="term" value="P:L-valine biosynthetic process"/>
    <property type="evidence" value="ECO:0007669"/>
    <property type="project" value="UniProtKB-UniPathway"/>
</dbReference>
<keyword evidence="5" id="KW-0479">Metal-binding</keyword>
<dbReference type="PANTHER" id="PTHR21000:SF5">
    <property type="entry name" value="DIHYDROXY-ACID DEHYDRATASE, MITOCHONDRIAL"/>
    <property type="match status" value="1"/>
</dbReference>
<dbReference type="NCBIfam" id="TIGR00110">
    <property type="entry name" value="ilvD"/>
    <property type="match status" value="1"/>
</dbReference>
<dbReference type="GO" id="GO:0051537">
    <property type="term" value="F:2 iron, 2 sulfur cluster binding"/>
    <property type="evidence" value="ECO:0007669"/>
    <property type="project" value="UniProtKB-KW"/>
</dbReference>
<dbReference type="NCBIfam" id="NF002068">
    <property type="entry name" value="PRK00911.1"/>
    <property type="match status" value="1"/>
</dbReference>
<dbReference type="PANTHER" id="PTHR21000">
    <property type="entry name" value="DIHYDROXY-ACID DEHYDRATASE DAD"/>
    <property type="match status" value="1"/>
</dbReference>
<dbReference type="GO" id="GO:0004160">
    <property type="term" value="F:dihydroxy-acid dehydratase activity"/>
    <property type="evidence" value="ECO:0007669"/>
    <property type="project" value="UniProtKB-EC"/>
</dbReference>
<evidence type="ECO:0000256" key="9">
    <source>
        <dbReference type="ARBA" id="ARBA00023239"/>
    </source>
</evidence>
<feature type="domain" description="Dihydroxy-acid/6-phosphogluconate dehydratase N-terminal" evidence="16">
    <location>
        <begin position="65"/>
        <end position="384"/>
    </location>
</feature>
<dbReference type="PROSITE" id="PS00886">
    <property type="entry name" value="ILVD_EDD_1"/>
    <property type="match status" value="1"/>
</dbReference>
<evidence type="ECO:0000256" key="7">
    <source>
        <dbReference type="ARBA" id="ARBA00023004"/>
    </source>
</evidence>
<name>A0A1J5SYA6_9ZZZZ</name>
<dbReference type="UniPathway" id="UPA00047">
    <property type="reaction ID" value="UER00057"/>
</dbReference>
<dbReference type="GO" id="GO:0046872">
    <property type="term" value="F:metal ion binding"/>
    <property type="evidence" value="ECO:0007669"/>
    <property type="project" value="UniProtKB-KW"/>
</dbReference>
<dbReference type="Pfam" id="PF00920">
    <property type="entry name" value="ILVD_EDD_N"/>
    <property type="match status" value="1"/>
</dbReference>
<evidence type="ECO:0000256" key="15">
    <source>
        <dbReference type="ARBA" id="ARBA00034078"/>
    </source>
</evidence>
<keyword evidence="3" id="KW-0028">Amino-acid biosynthesis</keyword>
<keyword evidence="8" id="KW-0411">Iron-sulfur</keyword>
<dbReference type="EMBL" id="MLJW01000014">
    <property type="protein sequence ID" value="OIR13562.1"/>
    <property type="molecule type" value="Genomic_DNA"/>
</dbReference>
<evidence type="ECO:0000256" key="11">
    <source>
        <dbReference type="ARBA" id="ARBA00029304"/>
    </source>
</evidence>
<evidence type="ECO:0000313" key="18">
    <source>
        <dbReference type="EMBL" id="OIR13562.1"/>
    </source>
</evidence>
<comment type="similarity">
    <text evidence="2">Belongs to the IlvD/Edd family.</text>
</comment>
<keyword evidence="10" id="KW-0100">Branched-chain amino acid biosynthesis</keyword>
<dbReference type="Pfam" id="PF24877">
    <property type="entry name" value="ILV_EDD_C"/>
    <property type="match status" value="1"/>
</dbReference>
<evidence type="ECO:0000259" key="16">
    <source>
        <dbReference type="Pfam" id="PF00920"/>
    </source>
</evidence>
<dbReference type="EC" id="4.2.1.9" evidence="14"/>
<protein>
    <recommendedName>
        <fullName evidence="14">dihydroxy-acid dehydratase</fullName>
        <ecNumber evidence="14">4.2.1.9</ecNumber>
    </recommendedName>
</protein>
<evidence type="ECO:0000256" key="5">
    <source>
        <dbReference type="ARBA" id="ARBA00022723"/>
    </source>
</evidence>
<dbReference type="HAMAP" id="MF_00012">
    <property type="entry name" value="IlvD"/>
    <property type="match status" value="1"/>
</dbReference>
<evidence type="ECO:0000256" key="6">
    <source>
        <dbReference type="ARBA" id="ARBA00022842"/>
    </source>
</evidence>
<accession>A0A1J5SYA6</accession>
<evidence type="ECO:0000256" key="8">
    <source>
        <dbReference type="ARBA" id="ARBA00023014"/>
    </source>
</evidence>
<evidence type="ECO:0000256" key="14">
    <source>
        <dbReference type="ARBA" id="ARBA00029490"/>
    </source>
</evidence>
<keyword evidence="6" id="KW-0460">Magnesium</keyword>
<reference evidence="18" key="1">
    <citation type="submission" date="2016-10" db="EMBL/GenBank/DDBJ databases">
        <title>Sequence of Gallionella enrichment culture.</title>
        <authorList>
            <person name="Poehlein A."/>
            <person name="Muehling M."/>
            <person name="Daniel R."/>
        </authorList>
    </citation>
    <scope>NUCLEOTIDE SEQUENCE</scope>
</reference>
<dbReference type="SUPFAM" id="SSF52016">
    <property type="entry name" value="LeuD/IlvD-like"/>
    <property type="match status" value="1"/>
</dbReference>
<dbReference type="InterPro" id="IPR037237">
    <property type="entry name" value="IlvD/EDD_N"/>
</dbReference>
<organism evidence="18">
    <name type="scientific">mine drainage metagenome</name>
    <dbReference type="NCBI Taxonomy" id="410659"/>
    <lineage>
        <taxon>unclassified sequences</taxon>
        <taxon>metagenomes</taxon>
        <taxon>ecological metagenomes</taxon>
    </lineage>
</organism>
<keyword evidence="7" id="KW-0408">Iron</keyword>
<sequence length="591" mass="61964">MQTPSRMMLARAGVVWFAAPFPNMSSKSKPESLRQYSSIVHDGADRAPNRSMLRAVGFQDADFKKPVVGIASTWSMLTPCNMHIDELARRAGTGVDEAGGKSIIFGTITVADGIAMGTPGMRYSLVSREVIADSIETVLGAEGFDGLVAIGGCDKNMPGCLIAMARLNRPSVFVYGGTILPGIHPETKKECDIVSVFEAVGANAAGKLDEKGLKTIESCSIPGEGSCGGMYTANTMASAIEALGMSLPDSSAQLAAGKEKKEDCIRAGAAVVDLLKKGIKPRDIMTRKAFENAIAVVIALGGSTNAVMHLMAIAHAAKVKLSLNDFTRIGKRVPVLGDLKPSGKYTMSHLVRIGGLQPLMRILLDAGLLHGDVMTVTGKTLAQNLAGVKPYSKDQDVIRSLDNPIKSDSHLRILYGNLAPEGAVAKITGKEGLSFSGKAIVFEGEEAALKAILEGKVKAGHVIVIRNEGPRGGPGMREMLAPTSAIMGKGLGKDVALITDGRFSGGSHGFVVGHITPESFDGGPIALIKNGDPITIDAKKNEITLDLPAKELKARAKAWKRKANPATGVLAKYRALAVSASLGAYTDADGL</sequence>
<dbReference type="GO" id="GO:0009097">
    <property type="term" value="P:isoleucine biosynthetic process"/>
    <property type="evidence" value="ECO:0007669"/>
    <property type="project" value="UniProtKB-UniPathway"/>
</dbReference>
<evidence type="ECO:0000256" key="2">
    <source>
        <dbReference type="ARBA" id="ARBA00006486"/>
    </source>
</evidence>
<evidence type="ECO:0000256" key="12">
    <source>
        <dbReference type="ARBA" id="ARBA00029436"/>
    </source>
</evidence>
<dbReference type="AlphaFoldDB" id="A0A1J5SYA6"/>
<evidence type="ECO:0000256" key="4">
    <source>
        <dbReference type="ARBA" id="ARBA00022714"/>
    </source>
</evidence>
<evidence type="ECO:0000256" key="1">
    <source>
        <dbReference type="ARBA" id="ARBA00001946"/>
    </source>
</evidence>
<dbReference type="InterPro" id="IPR050165">
    <property type="entry name" value="DHAD_IlvD/Edd"/>
</dbReference>
<comment type="cofactor">
    <cofactor evidence="1">
        <name>Mg(2+)</name>
        <dbReference type="ChEBI" id="CHEBI:18420"/>
    </cofactor>
</comment>
<dbReference type="InterPro" id="IPR000581">
    <property type="entry name" value="ILV_EDD_N"/>
</dbReference>
<dbReference type="PROSITE" id="PS00887">
    <property type="entry name" value="ILVD_EDD_2"/>
    <property type="match status" value="1"/>
</dbReference>
<evidence type="ECO:0000256" key="10">
    <source>
        <dbReference type="ARBA" id="ARBA00023304"/>
    </source>
</evidence>
<comment type="pathway">
    <text evidence="13">Amino-acid biosynthesis; L-isoleucine biosynthesis; L-isoleucine from 2-oxobutanoate: step 3/4.</text>
</comment>
<dbReference type="FunFam" id="3.50.30.80:FF:000001">
    <property type="entry name" value="Dihydroxy-acid dehydratase"/>
    <property type="match status" value="1"/>
</dbReference>
<comment type="pathway">
    <text evidence="12">Amino-acid biosynthesis; L-valine biosynthesis; L-valine from pyruvate: step 3/4.</text>
</comment>
<dbReference type="SUPFAM" id="SSF143975">
    <property type="entry name" value="IlvD/EDD N-terminal domain-like"/>
    <property type="match status" value="1"/>
</dbReference>
<evidence type="ECO:0000259" key="17">
    <source>
        <dbReference type="Pfam" id="PF24877"/>
    </source>
</evidence>